<sequence>MKKFIIVALIISFSSIGATSAEAAKTNSLVVTLEETNSVPIHPPVG</sequence>
<keyword evidence="3" id="KW-1185">Reference proteome</keyword>
<accession>A0ABW1LAE9</accession>
<name>A0ABW1LAE9_9BACL</name>
<evidence type="ECO:0000256" key="1">
    <source>
        <dbReference type="SAM" id="SignalP"/>
    </source>
</evidence>
<feature type="chain" id="PRO_5045771461" description="Phosphatase" evidence="1">
    <location>
        <begin position="24"/>
        <end position="46"/>
    </location>
</feature>
<organism evidence="2 3">
    <name type="scientific">Paenisporosarcina macmurdoensis</name>
    <dbReference type="NCBI Taxonomy" id="212659"/>
    <lineage>
        <taxon>Bacteria</taxon>
        <taxon>Bacillati</taxon>
        <taxon>Bacillota</taxon>
        <taxon>Bacilli</taxon>
        <taxon>Bacillales</taxon>
        <taxon>Caryophanaceae</taxon>
        <taxon>Paenisporosarcina</taxon>
    </lineage>
</organism>
<reference evidence="3" key="1">
    <citation type="journal article" date="2019" name="Int. J. Syst. Evol. Microbiol.">
        <title>The Global Catalogue of Microorganisms (GCM) 10K type strain sequencing project: providing services to taxonomists for standard genome sequencing and annotation.</title>
        <authorList>
            <consortium name="The Broad Institute Genomics Platform"/>
            <consortium name="The Broad Institute Genome Sequencing Center for Infectious Disease"/>
            <person name="Wu L."/>
            <person name="Ma J."/>
        </authorList>
    </citation>
    <scope>NUCLEOTIDE SEQUENCE [LARGE SCALE GENOMIC DNA]</scope>
    <source>
        <strain evidence="3">CCUG 54527</strain>
    </source>
</reference>
<evidence type="ECO:0000313" key="3">
    <source>
        <dbReference type="Proteomes" id="UP001596170"/>
    </source>
</evidence>
<dbReference type="EMBL" id="JBHSRI010000025">
    <property type="protein sequence ID" value="MFC6040669.1"/>
    <property type="molecule type" value="Genomic_DNA"/>
</dbReference>
<evidence type="ECO:0000313" key="2">
    <source>
        <dbReference type="EMBL" id="MFC6040669.1"/>
    </source>
</evidence>
<comment type="caution">
    <text evidence="2">The sequence shown here is derived from an EMBL/GenBank/DDBJ whole genome shotgun (WGS) entry which is preliminary data.</text>
</comment>
<gene>
    <name evidence="2" type="ORF">ACFPYN_14670</name>
</gene>
<proteinExistence type="predicted"/>
<protein>
    <recommendedName>
        <fullName evidence="4">Phosphatase</fullName>
    </recommendedName>
</protein>
<dbReference type="RefSeq" id="WP_377735887.1">
    <property type="nucleotide sequence ID" value="NZ_JBHSRI010000025.1"/>
</dbReference>
<feature type="signal peptide" evidence="1">
    <location>
        <begin position="1"/>
        <end position="23"/>
    </location>
</feature>
<evidence type="ECO:0008006" key="4">
    <source>
        <dbReference type="Google" id="ProtNLM"/>
    </source>
</evidence>
<keyword evidence="1" id="KW-0732">Signal</keyword>
<dbReference type="Proteomes" id="UP001596170">
    <property type="component" value="Unassembled WGS sequence"/>
</dbReference>